<dbReference type="Proteomes" id="UP001155077">
    <property type="component" value="Unassembled WGS sequence"/>
</dbReference>
<dbReference type="EMBL" id="JAMSCK010000002">
    <property type="protein sequence ID" value="MCM8568562.1"/>
    <property type="molecule type" value="Genomic_DNA"/>
</dbReference>
<comment type="caution">
    <text evidence="1">The sequence shown here is derived from an EMBL/GenBank/DDBJ whole genome shotgun (WGS) entry which is preliminary data.</text>
</comment>
<sequence>MGKWTLILPFFLFNISVIQSQIIDKYSISGKGTMDIFTDTYFSDSFFEGIDLNIFSRSYVYTIGYYDGEEYFNDFLFPNFPEEKFYQFNLLFGKYIDLQQQTFRIRYQAGIGRFWGTLRTDELDPEFGDFNVNKYLSEEFSTIGFPVKIGGRYIPFNFLSMGVDIQANLNSERVIIRPMLCLDIGKLKD</sequence>
<proteinExistence type="predicted"/>
<reference evidence="1" key="1">
    <citation type="submission" date="2022-06" db="EMBL/GenBank/DDBJ databases">
        <title>Gramella sediminis sp. nov., isolated from deep-sea sediment of the Indian Ocean.</title>
        <authorList>
            <person name="Yang L."/>
        </authorList>
    </citation>
    <scope>NUCLEOTIDE SEQUENCE</scope>
    <source>
        <strain evidence="1">HMD3159</strain>
    </source>
</reference>
<organism evidence="1 2">
    <name type="scientific">Gramella jeungdoensis</name>
    <dbReference type="NCBI Taxonomy" id="708091"/>
    <lineage>
        <taxon>Bacteria</taxon>
        <taxon>Pseudomonadati</taxon>
        <taxon>Bacteroidota</taxon>
        <taxon>Flavobacteriia</taxon>
        <taxon>Flavobacteriales</taxon>
        <taxon>Flavobacteriaceae</taxon>
        <taxon>Christiangramia</taxon>
    </lineage>
</organism>
<gene>
    <name evidence="1" type="ORF">NE848_04180</name>
</gene>
<protein>
    <recommendedName>
        <fullName evidence="3">DUF3575 domain-containing protein</fullName>
    </recommendedName>
</protein>
<accession>A0ABT0YYL9</accession>
<keyword evidence="2" id="KW-1185">Reference proteome</keyword>
<name>A0ABT0YYL9_9FLAO</name>
<evidence type="ECO:0000313" key="2">
    <source>
        <dbReference type="Proteomes" id="UP001155077"/>
    </source>
</evidence>
<evidence type="ECO:0000313" key="1">
    <source>
        <dbReference type="EMBL" id="MCM8568562.1"/>
    </source>
</evidence>
<dbReference type="RefSeq" id="WP_252110964.1">
    <property type="nucleotide sequence ID" value="NZ_JAMSCK010000002.1"/>
</dbReference>
<evidence type="ECO:0008006" key="3">
    <source>
        <dbReference type="Google" id="ProtNLM"/>
    </source>
</evidence>